<gene>
    <name evidence="2" type="ORF">B4099_2617</name>
</gene>
<feature type="transmembrane region" description="Helical" evidence="1">
    <location>
        <begin position="69"/>
        <end position="85"/>
    </location>
</feature>
<feature type="transmembrane region" description="Helical" evidence="1">
    <location>
        <begin position="40"/>
        <end position="57"/>
    </location>
</feature>
<dbReference type="Proteomes" id="UP000075304">
    <property type="component" value="Unassembled WGS sequence"/>
</dbReference>
<proteinExistence type="predicted"/>
<sequence>MAASKKILLPKQHGAWAMLLIPFLLGASRGGFSWLQIPCFIGWLILYLSTYPLLMALKIKKNKVYISWFYRYFSGAIVLLCIPLFFHIELIYFGLAMIPFFFINVYFAKKKKDRAFMNDVAAIAVFCIGGLVSFYLGKGELTITAFKLYTSCLLFFIGSTFYVKTMIREKKNIRFKWYSWGYHVVLIIFLIFSGYAILTLAYIPSVIRAFFLYGHSLPIKTIGVLEIINAVYFFIAMLALYSAI</sequence>
<feature type="transmembrane region" description="Helical" evidence="1">
    <location>
        <begin position="120"/>
        <end position="137"/>
    </location>
</feature>
<evidence type="ECO:0000313" key="3">
    <source>
        <dbReference type="Proteomes" id="UP000075304"/>
    </source>
</evidence>
<reference evidence="2 3" key="1">
    <citation type="submission" date="2016-01" db="EMBL/GenBank/DDBJ databases">
        <title>Genome Sequences of Twelve Sporeforming Bacillus Species Isolated from Foods.</title>
        <authorList>
            <person name="Berendsen E.M."/>
            <person name="Wells-Bennik M.H."/>
            <person name="Krawcyk A.O."/>
            <person name="De Jong A."/>
            <person name="Holsappel S."/>
            <person name="Eijlander R.T."/>
            <person name="Kuipers O.P."/>
        </authorList>
    </citation>
    <scope>NUCLEOTIDE SEQUENCE [LARGE SCALE GENOMIC DNA]</scope>
    <source>
        <strain evidence="2 3">B4099</strain>
    </source>
</reference>
<dbReference type="Pfam" id="PF14256">
    <property type="entry name" value="YwiC"/>
    <property type="match status" value="1"/>
</dbReference>
<feature type="transmembrane region" description="Helical" evidence="1">
    <location>
        <begin position="91"/>
        <end position="108"/>
    </location>
</feature>
<keyword evidence="1" id="KW-0472">Membrane</keyword>
<keyword evidence="1" id="KW-0812">Transmembrane</keyword>
<organism evidence="2 3">
    <name type="scientific">Heyndrickxia coagulans</name>
    <name type="common">Weizmannia coagulans</name>
    <dbReference type="NCBI Taxonomy" id="1398"/>
    <lineage>
        <taxon>Bacteria</taxon>
        <taxon>Bacillati</taxon>
        <taxon>Bacillota</taxon>
        <taxon>Bacilli</taxon>
        <taxon>Bacillales</taxon>
        <taxon>Bacillaceae</taxon>
        <taxon>Heyndrickxia</taxon>
    </lineage>
</organism>
<keyword evidence="1" id="KW-1133">Transmembrane helix</keyword>
<dbReference type="AlphaFoldDB" id="A0A150JPH7"/>
<accession>A0A150JPH7</accession>
<feature type="transmembrane region" description="Helical" evidence="1">
    <location>
        <begin position="143"/>
        <end position="163"/>
    </location>
</feature>
<comment type="caution">
    <text evidence="2">The sequence shown here is derived from an EMBL/GenBank/DDBJ whole genome shotgun (WGS) entry which is preliminary data.</text>
</comment>
<dbReference type="InterPro" id="IPR025576">
    <property type="entry name" value="YwiC"/>
</dbReference>
<evidence type="ECO:0000256" key="1">
    <source>
        <dbReference type="SAM" id="Phobius"/>
    </source>
</evidence>
<evidence type="ECO:0008006" key="4">
    <source>
        <dbReference type="Google" id="ProtNLM"/>
    </source>
</evidence>
<evidence type="ECO:0000313" key="2">
    <source>
        <dbReference type="EMBL" id="KYC59001.1"/>
    </source>
</evidence>
<dbReference type="EMBL" id="LQYI01000195">
    <property type="protein sequence ID" value="KYC59001.1"/>
    <property type="molecule type" value="Genomic_DNA"/>
</dbReference>
<protein>
    <recommendedName>
        <fullName evidence="4">YwiC-like protein</fullName>
    </recommendedName>
</protein>
<dbReference type="RefSeq" id="WP_061575946.1">
    <property type="nucleotide sequence ID" value="NZ_LQYI01000195.1"/>
</dbReference>
<name>A0A150JPH7_HEYCO</name>
<feature type="transmembrane region" description="Helical" evidence="1">
    <location>
        <begin position="223"/>
        <end position="243"/>
    </location>
</feature>
<feature type="transmembrane region" description="Helical" evidence="1">
    <location>
        <begin position="184"/>
        <end position="203"/>
    </location>
</feature>
<dbReference type="PATRIC" id="fig|1398.25.peg.2405"/>